<feature type="domain" description="HTH cro/C1-type" evidence="2">
    <location>
        <begin position="13"/>
        <end position="68"/>
    </location>
</feature>
<dbReference type="GO" id="GO:0003677">
    <property type="term" value="F:DNA binding"/>
    <property type="evidence" value="ECO:0007669"/>
    <property type="project" value="InterPro"/>
</dbReference>
<keyword evidence="5" id="KW-1185">Reference proteome</keyword>
<accession>A0A9P3QD87</accession>
<feature type="compositionally biased region" description="Pro residues" evidence="1">
    <location>
        <begin position="131"/>
        <end position="141"/>
    </location>
</feature>
<evidence type="ECO:0000313" key="5">
    <source>
        <dbReference type="Proteomes" id="UP001064782"/>
    </source>
</evidence>
<evidence type="ECO:0000313" key="3">
    <source>
        <dbReference type="EMBL" id="GLB85085.1"/>
    </source>
</evidence>
<dbReference type="PROSITE" id="PS50943">
    <property type="entry name" value="HTH_CROC1"/>
    <property type="match status" value="1"/>
</dbReference>
<dbReference type="CDD" id="cd00093">
    <property type="entry name" value="HTH_XRE"/>
    <property type="match status" value="1"/>
</dbReference>
<feature type="compositionally biased region" description="Basic residues" evidence="1">
    <location>
        <begin position="115"/>
        <end position="127"/>
    </location>
</feature>
<dbReference type="Proteomes" id="UP001064782">
    <property type="component" value="Unassembled WGS sequence"/>
</dbReference>
<dbReference type="AlphaFoldDB" id="A0A9P3QD87"/>
<feature type="region of interest" description="Disordered" evidence="1">
    <location>
        <begin position="113"/>
        <end position="141"/>
    </location>
</feature>
<comment type="caution">
    <text evidence="4">The sequence shown here is derived from an EMBL/GenBank/DDBJ whole genome shotgun (WGS) entry which is preliminary data.</text>
</comment>
<evidence type="ECO:0000259" key="2">
    <source>
        <dbReference type="PROSITE" id="PS50943"/>
    </source>
</evidence>
<evidence type="ECO:0000256" key="1">
    <source>
        <dbReference type="SAM" id="MobiDB-lite"/>
    </source>
</evidence>
<dbReference type="Gene3D" id="1.10.260.40">
    <property type="entry name" value="lambda repressor-like DNA-binding domains"/>
    <property type="match status" value="1"/>
</dbReference>
<dbReference type="InterPro" id="IPR001387">
    <property type="entry name" value="Cro/C1-type_HTH"/>
</dbReference>
<sequence>MTPEQIAKLINLLKIKRTELRLSANEVAKRAKVDPGTVWRIEQGLIANPRVENLVAIGRVLAISPMELFTTAGWFTADDLPDFGTYLSTKFEGIPEAAVEDIEQYVDKTLDAHTRRSSPHQSLRHYNHCPQCPPRPEGVLT</sequence>
<dbReference type="Pfam" id="PF01381">
    <property type="entry name" value="HTH_3"/>
    <property type="match status" value="1"/>
</dbReference>
<evidence type="ECO:0000313" key="4">
    <source>
        <dbReference type="EMBL" id="GLD33083.1"/>
    </source>
</evidence>
<dbReference type="EMBL" id="BRXE01000072">
    <property type="protein sequence ID" value="GLB85085.1"/>
    <property type="molecule type" value="Genomic_DNA"/>
</dbReference>
<dbReference type="Proteomes" id="UP001165663">
    <property type="component" value="Unassembled WGS sequence"/>
</dbReference>
<gene>
    <name evidence="4" type="ORF">Mkiyose1413_49660</name>
    <name evidence="3" type="ORF">SRL2020028_43410</name>
</gene>
<protein>
    <recommendedName>
        <fullName evidence="2">HTH cro/C1-type domain-containing protein</fullName>
    </recommendedName>
</protein>
<dbReference type="SUPFAM" id="SSF47413">
    <property type="entry name" value="lambda repressor-like DNA-binding domains"/>
    <property type="match status" value="1"/>
</dbReference>
<dbReference type="EMBL" id="BRZI01000064">
    <property type="protein sequence ID" value="GLD33083.1"/>
    <property type="molecule type" value="Genomic_DNA"/>
</dbReference>
<reference evidence="4" key="1">
    <citation type="submission" date="2022-08" db="EMBL/GenBank/DDBJ databases">
        <title>Mycobacterium kiyosense sp. nov., scotochromogenic slow-glowing species isolated from respiratory specimens.</title>
        <authorList>
            <person name="Fukano H."/>
            <person name="Kazumi Y."/>
            <person name="Sakagami N."/>
            <person name="Ato M."/>
            <person name="Mitarai S."/>
            <person name="Hoshino Y."/>
        </authorList>
    </citation>
    <scope>NUCLEOTIDE SEQUENCE</scope>
    <source>
        <strain evidence="4">1413</strain>
        <strain evidence="3">SRL2020-028</strain>
    </source>
</reference>
<name>A0A9P3QD87_9MYCO</name>
<dbReference type="SMART" id="SM00530">
    <property type="entry name" value="HTH_XRE"/>
    <property type="match status" value="1"/>
</dbReference>
<organism evidence="4 5">
    <name type="scientific">Mycobacterium kiyosense</name>
    <dbReference type="NCBI Taxonomy" id="2871094"/>
    <lineage>
        <taxon>Bacteria</taxon>
        <taxon>Bacillati</taxon>
        <taxon>Actinomycetota</taxon>
        <taxon>Actinomycetes</taxon>
        <taxon>Mycobacteriales</taxon>
        <taxon>Mycobacteriaceae</taxon>
        <taxon>Mycobacterium</taxon>
    </lineage>
</organism>
<dbReference type="InterPro" id="IPR010982">
    <property type="entry name" value="Lambda_DNA-bd_dom_sf"/>
</dbReference>
<proteinExistence type="predicted"/>